<protein>
    <submittedName>
        <fullName evidence="2">Uncharacterized protein</fullName>
    </submittedName>
</protein>
<proteinExistence type="predicted"/>
<keyword evidence="3" id="KW-1185">Reference proteome</keyword>
<reference evidence="2 3" key="1">
    <citation type="journal article" date="2018" name="Sci. Rep.">
        <title>Comparative analysis of the Pocillopora damicornis genome highlights role of immune system in coral evolution.</title>
        <authorList>
            <person name="Cunning R."/>
            <person name="Bay R.A."/>
            <person name="Gillette P."/>
            <person name="Baker A.C."/>
            <person name="Traylor-Knowles N."/>
        </authorList>
    </citation>
    <scope>NUCLEOTIDE SEQUENCE [LARGE SCALE GENOMIC DNA]</scope>
    <source>
        <strain evidence="2">RSMAS</strain>
        <tissue evidence="2">Whole animal</tissue>
    </source>
</reference>
<dbReference type="Proteomes" id="UP000275408">
    <property type="component" value="Unassembled WGS sequence"/>
</dbReference>
<evidence type="ECO:0000313" key="3">
    <source>
        <dbReference type="Proteomes" id="UP000275408"/>
    </source>
</evidence>
<dbReference type="AlphaFoldDB" id="A0A3M6TWK0"/>
<evidence type="ECO:0000313" key="2">
    <source>
        <dbReference type="EMBL" id="RMX45805.1"/>
    </source>
</evidence>
<organism evidence="2 3">
    <name type="scientific">Pocillopora damicornis</name>
    <name type="common">Cauliflower coral</name>
    <name type="synonym">Millepora damicornis</name>
    <dbReference type="NCBI Taxonomy" id="46731"/>
    <lineage>
        <taxon>Eukaryota</taxon>
        <taxon>Metazoa</taxon>
        <taxon>Cnidaria</taxon>
        <taxon>Anthozoa</taxon>
        <taxon>Hexacorallia</taxon>
        <taxon>Scleractinia</taxon>
        <taxon>Astrocoeniina</taxon>
        <taxon>Pocilloporidae</taxon>
        <taxon>Pocillopora</taxon>
    </lineage>
</organism>
<accession>A0A3M6TWK0</accession>
<gene>
    <name evidence="2" type="ORF">pdam_00023601</name>
</gene>
<sequence length="83" mass="9485">MRCCFAGGPRKRCHRAQTNRRKSHSLFWVTDSNDRSNGVLEVLKNAAVHRIKNPGSESQQENEPKYPHIRRGPNKNVSEAMKA</sequence>
<evidence type="ECO:0000256" key="1">
    <source>
        <dbReference type="SAM" id="MobiDB-lite"/>
    </source>
</evidence>
<feature type="region of interest" description="Disordered" evidence="1">
    <location>
        <begin position="51"/>
        <end position="83"/>
    </location>
</feature>
<comment type="caution">
    <text evidence="2">The sequence shown here is derived from an EMBL/GenBank/DDBJ whole genome shotgun (WGS) entry which is preliminary data.</text>
</comment>
<name>A0A3M6TWK0_POCDA</name>
<dbReference type="EMBL" id="RCHS01002776">
    <property type="protein sequence ID" value="RMX45805.1"/>
    <property type="molecule type" value="Genomic_DNA"/>
</dbReference>